<protein>
    <submittedName>
        <fullName evidence="1">Uncharacterized protein</fullName>
    </submittedName>
</protein>
<organism evidence="1 2">
    <name type="scientific">Pseudomonas asplenii</name>
    <dbReference type="NCBI Taxonomy" id="53407"/>
    <lineage>
        <taxon>Bacteria</taxon>
        <taxon>Pseudomonadati</taxon>
        <taxon>Pseudomonadota</taxon>
        <taxon>Gammaproteobacteria</taxon>
        <taxon>Pseudomonadales</taxon>
        <taxon>Pseudomonadaceae</taxon>
        <taxon>Pseudomonas</taxon>
    </lineage>
</organism>
<dbReference type="RefSeq" id="WP_069665395.1">
    <property type="nucleotide sequence ID" value="NZ_LT629777.1"/>
</dbReference>
<evidence type="ECO:0000313" key="2">
    <source>
        <dbReference type="Proteomes" id="UP000199524"/>
    </source>
</evidence>
<proteinExistence type="predicted"/>
<accession>A0A1H1VKD9</accession>
<reference evidence="2" key="1">
    <citation type="submission" date="2016-10" db="EMBL/GenBank/DDBJ databases">
        <authorList>
            <person name="Varghese N."/>
            <person name="Submissions S."/>
        </authorList>
    </citation>
    <scope>NUCLEOTIDE SEQUENCE [LARGE SCALE GENOMIC DNA]</scope>
    <source>
        <strain evidence="2">ATCC 23835</strain>
    </source>
</reference>
<evidence type="ECO:0000313" key="1">
    <source>
        <dbReference type="EMBL" id="SDS84821.1"/>
    </source>
</evidence>
<dbReference type="EMBL" id="LT629777">
    <property type="protein sequence ID" value="SDS84821.1"/>
    <property type="molecule type" value="Genomic_DNA"/>
</dbReference>
<dbReference type="Proteomes" id="UP000199524">
    <property type="component" value="Chromosome I"/>
</dbReference>
<dbReference type="GeneID" id="300210696"/>
<keyword evidence="2" id="KW-1185">Reference proteome</keyword>
<dbReference type="AlphaFoldDB" id="A0A1H1VKD9"/>
<sequence length="131" mass="14239">MKFSLSWIVGFGSECQGGRAKEPLWSDIELRLREVCGTSGSVTLEAVNFNGFELLSLQVIADDGKYAMTLGEDNGEDYIVRSYIGGENSGQTVCILGDAVDASGVCTDFEIVVDIFRRFFEGGQVSFNLMA</sequence>
<name>A0A1H1VKD9_9PSED</name>
<dbReference type="Pfam" id="PF21852">
    <property type="entry name" value="DUF6911"/>
    <property type="match status" value="1"/>
</dbReference>
<dbReference type="InterPro" id="IPR054205">
    <property type="entry name" value="DUF6911"/>
</dbReference>
<gene>
    <name evidence="1" type="ORF">SAMN05216598_2986</name>
</gene>